<gene>
    <name evidence="1" type="ORF">LCGC14_0394280</name>
</gene>
<organism evidence="1">
    <name type="scientific">marine sediment metagenome</name>
    <dbReference type="NCBI Taxonomy" id="412755"/>
    <lineage>
        <taxon>unclassified sequences</taxon>
        <taxon>metagenomes</taxon>
        <taxon>ecological metagenomes</taxon>
    </lineage>
</organism>
<protein>
    <submittedName>
        <fullName evidence="1">Uncharacterized protein</fullName>
    </submittedName>
</protein>
<dbReference type="EMBL" id="LAZR01000332">
    <property type="protein sequence ID" value="KKN74088.1"/>
    <property type="molecule type" value="Genomic_DNA"/>
</dbReference>
<sequence length="160" mass="18458">MKFRDEEFFSKEINKVIDVLDARVKMERSLWAYPNQEHLGAVWHRLESGRVDLYMAAGHQKELEAVTRHLAKVLGIAFESHQYEWENDAMRMVGNLNGVRIEIEGGFLEACQMVEVPELLPAQEALPERVKMRKRLVCPEKPLVIDEVGQWKVKLGGEDS</sequence>
<evidence type="ECO:0000313" key="1">
    <source>
        <dbReference type="EMBL" id="KKN74088.1"/>
    </source>
</evidence>
<proteinExistence type="predicted"/>
<dbReference type="AlphaFoldDB" id="A0A0F9W7Q7"/>
<name>A0A0F9W7Q7_9ZZZZ</name>
<accession>A0A0F9W7Q7</accession>
<comment type="caution">
    <text evidence="1">The sequence shown here is derived from an EMBL/GenBank/DDBJ whole genome shotgun (WGS) entry which is preliminary data.</text>
</comment>
<reference evidence="1" key="1">
    <citation type="journal article" date="2015" name="Nature">
        <title>Complex archaea that bridge the gap between prokaryotes and eukaryotes.</title>
        <authorList>
            <person name="Spang A."/>
            <person name="Saw J.H."/>
            <person name="Jorgensen S.L."/>
            <person name="Zaremba-Niedzwiedzka K."/>
            <person name="Martijn J."/>
            <person name="Lind A.E."/>
            <person name="van Eijk R."/>
            <person name="Schleper C."/>
            <person name="Guy L."/>
            <person name="Ettema T.J."/>
        </authorList>
    </citation>
    <scope>NUCLEOTIDE SEQUENCE</scope>
</reference>